<organism evidence="2 3">
    <name type="scientific">Campylobacter lari</name>
    <dbReference type="NCBI Taxonomy" id="201"/>
    <lineage>
        <taxon>Bacteria</taxon>
        <taxon>Pseudomonadati</taxon>
        <taxon>Campylobacterota</taxon>
        <taxon>Epsilonproteobacteria</taxon>
        <taxon>Campylobacterales</taxon>
        <taxon>Campylobacteraceae</taxon>
        <taxon>Campylobacter</taxon>
    </lineage>
</organism>
<accession>A0A825SIH8</accession>
<evidence type="ECO:0000256" key="1">
    <source>
        <dbReference type="SAM" id="SignalP"/>
    </source>
</evidence>
<gene>
    <name evidence="2" type="ORF">YZ36_07835</name>
</gene>
<evidence type="ECO:0000313" key="2">
    <source>
        <dbReference type="EMBL" id="EAK0451870.1"/>
    </source>
</evidence>
<evidence type="ECO:0000313" key="3">
    <source>
        <dbReference type="Proteomes" id="UP000405656"/>
    </source>
</evidence>
<dbReference type="AlphaFoldDB" id="A0A825SIH8"/>
<reference evidence="2 3" key="1">
    <citation type="submission" date="2018-05" db="EMBL/GenBank/DDBJ databases">
        <authorList>
            <consortium name="PulseNet: The National Subtyping Network for Foodborne Disease Surveillance"/>
            <person name="Tarr C.L."/>
            <person name="Trees E."/>
            <person name="Katz L.S."/>
            <person name="Carleton-Romer H.A."/>
            <person name="Stroika S."/>
            <person name="Kucerova Z."/>
            <person name="Roache K.F."/>
            <person name="Sabol A.L."/>
            <person name="Besser J."/>
            <person name="Gerner-Smidt P."/>
        </authorList>
    </citation>
    <scope>NUCLEOTIDE SEQUENCE [LARGE SCALE GENOMIC DNA]</scope>
    <source>
        <strain evidence="2 3">20110455</strain>
    </source>
</reference>
<name>A0A825SIH8_CAMLA</name>
<protein>
    <recommendedName>
        <fullName evidence="4">Bacteriocin-type signal sequence domain-containing protein</fullName>
    </recommendedName>
</protein>
<comment type="caution">
    <text evidence="2">The sequence shown here is derived from an EMBL/GenBank/DDBJ whole genome shotgun (WGS) entry which is preliminary data.</text>
</comment>
<feature type="chain" id="PRO_5032853257" description="Bacteriocin-type signal sequence domain-containing protein" evidence="1">
    <location>
        <begin position="22"/>
        <end position="149"/>
    </location>
</feature>
<evidence type="ECO:0008006" key="4">
    <source>
        <dbReference type="Google" id="ProtNLM"/>
    </source>
</evidence>
<sequence>MFKNVIKFATLSILISSSAIADDFLSKISNGALSDTSIGVKTLSFNEMKDVKGGAYFHRNSNYDFTSGLRSYAYVVTETFNDTPQGREQTAQKMGLDSGKMVLAKYRYVNNKKDYYLQSYEKRTGKFNTIFAWQGSYAHDVLQEFIKKH</sequence>
<dbReference type="EMBL" id="AACCWZ010000019">
    <property type="protein sequence ID" value="EAK0451870.1"/>
    <property type="molecule type" value="Genomic_DNA"/>
</dbReference>
<proteinExistence type="predicted"/>
<dbReference type="Proteomes" id="UP000405656">
    <property type="component" value="Unassembled WGS sequence"/>
</dbReference>
<keyword evidence="1" id="KW-0732">Signal</keyword>
<feature type="signal peptide" evidence="1">
    <location>
        <begin position="1"/>
        <end position="21"/>
    </location>
</feature>